<dbReference type="GO" id="GO:0005576">
    <property type="term" value="C:extracellular region"/>
    <property type="evidence" value="ECO:0007669"/>
    <property type="project" value="UniProtKB-SubCell"/>
</dbReference>
<dbReference type="RefSeq" id="WP_164363757.1">
    <property type="nucleotide sequence ID" value="NZ_CP066776.1"/>
</dbReference>
<dbReference type="Pfam" id="PF03022">
    <property type="entry name" value="MRJP"/>
    <property type="match status" value="1"/>
</dbReference>
<proteinExistence type="predicted"/>
<dbReference type="PROSITE" id="PS51257">
    <property type="entry name" value="PROKAR_LIPOPROTEIN"/>
    <property type="match status" value="1"/>
</dbReference>
<evidence type="ECO:0000313" key="4">
    <source>
        <dbReference type="Proteomes" id="UP000475117"/>
    </source>
</evidence>
<keyword evidence="2" id="KW-0964">Secreted</keyword>
<dbReference type="AlphaFoldDB" id="A0A6B3L441"/>
<dbReference type="SUPFAM" id="SSF101898">
    <property type="entry name" value="NHL repeat"/>
    <property type="match status" value="1"/>
</dbReference>
<dbReference type="EMBL" id="CP066776">
    <property type="protein sequence ID" value="QQL44555.1"/>
    <property type="molecule type" value="Genomic_DNA"/>
</dbReference>
<gene>
    <name evidence="3" type="ORF">G3M56_011790</name>
</gene>
<evidence type="ECO:0000313" key="3">
    <source>
        <dbReference type="EMBL" id="QQL44555.1"/>
    </source>
</evidence>
<keyword evidence="4" id="KW-1185">Reference proteome</keyword>
<organism evidence="3 4">
    <name type="scientific">Sulfuriroseicoccus oceanibius</name>
    <dbReference type="NCBI Taxonomy" id="2707525"/>
    <lineage>
        <taxon>Bacteria</taxon>
        <taxon>Pseudomonadati</taxon>
        <taxon>Verrucomicrobiota</taxon>
        <taxon>Verrucomicrobiia</taxon>
        <taxon>Verrucomicrobiales</taxon>
        <taxon>Verrucomicrobiaceae</taxon>
        <taxon>Sulfuriroseicoccus</taxon>
    </lineage>
</organism>
<protein>
    <submittedName>
        <fullName evidence="3">SMP-30/gluconolactonase/LRE family protein</fullName>
    </submittedName>
</protein>
<dbReference type="InterPro" id="IPR011042">
    <property type="entry name" value="6-blade_b-propeller_TolB-like"/>
</dbReference>
<reference evidence="3 4" key="1">
    <citation type="submission" date="2020-12" db="EMBL/GenBank/DDBJ databases">
        <title>Sulforoseuscoccus oceanibium gen. nov., sp. nov., a representative of the phylum Verrucomicrobia with special cytoplasmic membrane, and proposal of Sulforoseuscoccusaceae fam. nov.</title>
        <authorList>
            <person name="Xi F."/>
        </authorList>
    </citation>
    <scope>NUCLEOTIDE SEQUENCE [LARGE SCALE GENOMIC DNA]</scope>
    <source>
        <strain evidence="3 4">T37</strain>
    </source>
</reference>
<name>A0A6B3L441_9BACT</name>
<sequence length="355" mass="39184">MKHPLTVLLAGALIACPPAHAQKDGQPPLKVEASSAKQWTGVAISSDGRLFVNYPYWSDNVPVSVAEIKDGKAVPYPSPEWNDRTSDAHFNAVQSVVIDAKDRLWVLDTNNPQFKGVQKQGPVLYQIDLKTNQKVKAYPFPEGVYRPNSYFNDVRIDTESNVAYLTDSGNGALIVLDLKSGESRRLLEGHPSVKSELDQLVCDGVVWKNSVDADGIALTPDRQYIYFIALTSHTLYRVETAALTNPELSPDELAEQVEQVAKVPATDGMMFDSTGNLWLGGLETNSINQLHPDHKVSEVLQAPSIRWADSFAIGRDGRIYFTTSQIHIPEDKRQQYQVLSFTPADPADTTAPPEP</sequence>
<dbReference type="PANTHER" id="PTHR10009:SF18">
    <property type="entry name" value="PROTEIN YELLOW-LIKE PROTEIN"/>
    <property type="match status" value="1"/>
</dbReference>
<evidence type="ECO:0000256" key="2">
    <source>
        <dbReference type="ARBA" id="ARBA00022525"/>
    </source>
</evidence>
<dbReference type="Proteomes" id="UP000475117">
    <property type="component" value="Chromosome"/>
</dbReference>
<dbReference type="InterPro" id="IPR017996">
    <property type="entry name" value="MRJP/yellow-related"/>
</dbReference>
<dbReference type="Gene3D" id="2.120.10.30">
    <property type="entry name" value="TolB, C-terminal domain"/>
    <property type="match status" value="1"/>
</dbReference>
<evidence type="ECO:0000256" key="1">
    <source>
        <dbReference type="ARBA" id="ARBA00004613"/>
    </source>
</evidence>
<dbReference type="KEGG" id="soa:G3M56_011790"/>
<dbReference type="PANTHER" id="PTHR10009">
    <property type="entry name" value="PROTEIN YELLOW-RELATED"/>
    <property type="match status" value="1"/>
</dbReference>
<comment type="subcellular location">
    <subcellularLocation>
        <location evidence="1">Secreted</location>
    </subcellularLocation>
</comment>
<accession>A0A6B3L441</accession>